<proteinExistence type="predicted"/>
<dbReference type="EMBL" id="CM023476">
    <property type="protein sequence ID" value="KAH7942135.1"/>
    <property type="molecule type" value="Genomic_DNA"/>
</dbReference>
<evidence type="ECO:0000313" key="2">
    <source>
        <dbReference type="Proteomes" id="UP000821865"/>
    </source>
</evidence>
<sequence length="178" mass="20089">MESGSFLLGRLDSYLLMVHVLEEGLGFRTVSIKGLELQEQTSCHAAEAAKVDEMFERVMSQERGVPNPEPWCVLSPLDMAQVTAYTSSTMTLTGVIDSAEFLDSLLELFERCLLWALLVQRIEVFIPVEDAVPEPLTLSAHVARFMVWERDRDLDLDTLALPHFVESGRLLDRDHPLD</sequence>
<organism evidence="1 2">
    <name type="scientific">Dermacentor silvarum</name>
    <name type="common">Tick</name>
    <dbReference type="NCBI Taxonomy" id="543639"/>
    <lineage>
        <taxon>Eukaryota</taxon>
        <taxon>Metazoa</taxon>
        <taxon>Ecdysozoa</taxon>
        <taxon>Arthropoda</taxon>
        <taxon>Chelicerata</taxon>
        <taxon>Arachnida</taxon>
        <taxon>Acari</taxon>
        <taxon>Parasitiformes</taxon>
        <taxon>Ixodida</taxon>
        <taxon>Ixodoidea</taxon>
        <taxon>Ixodidae</taxon>
        <taxon>Rhipicephalinae</taxon>
        <taxon>Dermacentor</taxon>
    </lineage>
</organism>
<gene>
    <name evidence="1" type="ORF">HPB49_021044</name>
</gene>
<comment type="caution">
    <text evidence="1">The sequence shown here is derived from an EMBL/GenBank/DDBJ whole genome shotgun (WGS) entry which is preliminary data.</text>
</comment>
<accession>A0ACB8CH83</accession>
<keyword evidence="2" id="KW-1185">Reference proteome</keyword>
<reference evidence="1" key="1">
    <citation type="submission" date="2020-05" db="EMBL/GenBank/DDBJ databases">
        <title>Large-scale comparative analyses of tick genomes elucidate their genetic diversity and vector capacities.</title>
        <authorList>
            <person name="Jia N."/>
            <person name="Wang J."/>
            <person name="Shi W."/>
            <person name="Du L."/>
            <person name="Sun Y."/>
            <person name="Zhan W."/>
            <person name="Jiang J."/>
            <person name="Wang Q."/>
            <person name="Zhang B."/>
            <person name="Ji P."/>
            <person name="Sakyi L.B."/>
            <person name="Cui X."/>
            <person name="Yuan T."/>
            <person name="Jiang B."/>
            <person name="Yang W."/>
            <person name="Lam T.T.-Y."/>
            <person name="Chang Q."/>
            <person name="Ding S."/>
            <person name="Wang X."/>
            <person name="Zhu J."/>
            <person name="Ruan X."/>
            <person name="Zhao L."/>
            <person name="Wei J."/>
            <person name="Que T."/>
            <person name="Du C."/>
            <person name="Cheng J."/>
            <person name="Dai P."/>
            <person name="Han X."/>
            <person name="Huang E."/>
            <person name="Gao Y."/>
            <person name="Liu J."/>
            <person name="Shao H."/>
            <person name="Ye R."/>
            <person name="Li L."/>
            <person name="Wei W."/>
            <person name="Wang X."/>
            <person name="Wang C."/>
            <person name="Yang T."/>
            <person name="Huo Q."/>
            <person name="Li W."/>
            <person name="Guo W."/>
            <person name="Chen H."/>
            <person name="Zhou L."/>
            <person name="Ni X."/>
            <person name="Tian J."/>
            <person name="Zhou Y."/>
            <person name="Sheng Y."/>
            <person name="Liu T."/>
            <person name="Pan Y."/>
            <person name="Xia L."/>
            <person name="Li J."/>
            <person name="Zhao F."/>
            <person name="Cao W."/>
        </authorList>
    </citation>
    <scope>NUCLEOTIDE SEQUENCE</scope>
    <source>
        <strain evidence="1">Dsil-2018</strain>
    </source>
</reference>
<dbReference type="Proteomes" id="UP000821865">
    <property type="component" value="Chromosome 7"/>
</dbReference>
<name>A0ACB8CH83_DERSI</name>
<evidence type="ECO:0000313" key="1">
    <source>
        <dbReference type="EMBL" id="KAH7942135.1"/>
    </source>
</evidence>
<protein>
    <submittedName>
        <fullName evidence="1">Uncharacterized protein</fullName>
    </submittedName>
</protein>